<comment type="caution">
    <text evidence="2">The sequence shown here is derived from an EMBL/GenBank/DDBJ whole genome shotgun (WGS) entry which is preliminary data.</text>
</comment>
<keyword evidence="3" id="KW-1185">Reference proteome</keyword>
<feature type="region of interest" description="Disordered" evidence="1">
    <location>
        <begin position="64"/>
        <end position="86"/>
    </location>
</feature>
<reference evidence="2 3" key="1">
    <citation type="journal article" date="2023" name="Sci. Data">
        <title>Genome assembly of the Korean intertidal mud-creeper Batillaria attramentaria.</title>
        <authorList>
            <person name="Patra A.K."/>
            <person name="Ho P.T."/>
            <person name="Jun S."/>
            <person name="Lee S.J."/>
            <person name="Kim Y."/>
            <person name="Won Y.J."/>
        </authorList>
    </citation>
    <scope>NUCLEOTIDE SEQUENCE [LARGE SCALE GENOMIC DNA]</scope>
    <source>
        <strain evidence="2">Wonlab-2016</strain>
    </source>
</reference>
<evidence type="ECO:0000256" key="1">
    <source>
        <dbReference type="SAM" id="MobiDB-lite"/>
    </source>
</evidence>
<sequence length="86" mass="9571">DHHSLFKPDHHFTETAESTDDQPMPVSTDSEYAELSVYGVTYDQLQQTSASTDDAPYSPIRLRFDTSVEDRSTGMSLNSTSTSHTV</sequence>
<dbReference type="Proteomes" id="UP001519460">
    <property type="component" value="Unassembled WGS sequence"/>
</dbReference>
<feature type="compositionally biased region" description="Basic and acidic residues" evidence="1">
    <location>
        <begin position="1"/>
        <end position="14"/>
    </location>
</feature>
<feature type="region of interest" description="Disordered" evidence="1">
    <location>
        <begin position="1"/>
        <end position="27"/>
    </location>
</feature>
<feature type="compositionally biased region" description="Polar residues" evidence="1">
    <location>
        <begin position="73"/>
        <end position="86"/>
    </location>
</feature>
<organism evidence="2 3">
    <name type="scientific">Batillaria attramentaria</name>
    <dbReference type="NCBI Taxonomy" id="370345"/>
    <lineage>
        <taxon>Eukaryota</taxon>
        <taxon>Metazoa</taxon>
        <taxon>Spiralia</taxon>
        <taxon>Lophotrochozoa</taxon>
        <taxon>Mollusca</taxon>
        <taxon>Gastropoda</taxon>
        <taxon>Caenogastropoda</taxon>
        <taxon>Sorbeoconcha</taxon>
        <taxon>Cerithioidea</taxon>
        <taxon>Batillariidae</taxon>
        <taxon>Batillaria</taxon>
    </lineage>
</organism>
<proteinExistence type="predicted"/>
<evidence type="ECO:0000313" key="3">
    <source>
        <dbReference type="Proteomes" id="UP001519460"/>
    </source>
</evidence>
<gene>
    <name evidence="2" type="ORF">BaRGS_00024642</name>
</gene>
<evidence type="ECO:0000313" key="2">
    <source>
        <dbReference type="EMBL" id="KAK7484153.1"/>
    </source>
</evidence>
<dbReference type="AlphaFoldDB" id="A0ABD0KAN9"/>
<accession>A0ABD0KAN9</accession>
<feature type="non-terminal residue" evidence="2">
    <location>
        <position position="1"/>
    </location>
</feature>
<name>A0ABD0KAN9_9CAEN</name>
<protein>
    <submittedName>
        <fullName evidence="2">Uncharacterized protein</fullName>
    </submittedName>
</protein>
<dbReference type="EMBL" id="JACVVK020000215">
    <property type="protein sequence ID" value="KAK7484153.1"/>
    <property type="molecule type" value="Genomic_DNA"/>
</dbReference>